<protein>
    <submittedName>
        <fullName evidence="1">Uncharacterized protein</fullName>
    </submittedName>
</protein>
<dbReference type="AlphaFoldDB" id="W6RFE3"/>
<keyword evidence="2" id="KW-1185">Reference proteome</keyword>
<dbReference type="EMBL" id="HG916852">
    <property type="protein sequence ID" value="CDM59035.1"/>
    <property type="molecule type" value="Genomic_DNA"/>
</dbReference>
<proteinExistence type="predicted"/>
<dbReference type="PATRIC" id="fig|348824.6.peg.3653"/>
<organism evidence="1 2">
    <name type="scientific">Rhizobium favelukesii</name>
    <dbReference type="NCBI Taxonomy" id="348824"/>
    <lineage>
        <taxon>Bacteria</taxon>
        <taxon>Pseudomonadati</taxon>
        <taxon>Pseudomonadota</taxon>
        <taxon>Alphaproteobacteria</taxon>
        <taxon>Hyphomicrobiales</taxon>
        <taxon>Rhizobiaceae</taxon>
        <taxon>Rhizobium/Agrobacterium group</taxon>
        <taxon>Rhizobium</taxon>
    </lineage>
</organism>
<evidence type="ECO:0000313" key="2">
    <source>
        <dbReference type="Proteomes" id="UP000019443"/>
    </source>
</evidence>
<dbReference type="KEGG" id="rhl:LPU83_3390"/>
<dbReference type="HOGENOM" id="CLU_3405115_0_0_5"/>
<gene>
    <name evidence="1" type="ORF">LPU83_3390</name>
</gene>
<evidence type="ECO:0000313" key="1">
    <source>
        <dbReference type="EMBL" id="CDM59035.1"/>
    </source>
</evidence>
<dbReference type="Proteomes" id="UP000019443">
    <property type="component" value="Chromosome"/>
</dbReference>
<sequence>MLVELRFAPVGVKQTFSLKIWFHLQGYVGQ</sequence>
<name>W6RFE3_9HYPH</name>
<reference evidence="1" key="1">
    <citation type="submission" date="2013-11" db="EMBL/GenBank/DDBJ databases">
        <title>Draft genome sequence of the broad-host-range Rhizobium sp. LPU83 strain, a member of the low-genetic diversity Oregon-like Rhizobium sp. group.</title>
        <authorList>
            <person name="Wibberg D."/>
            <person name="Puehler A."/>
            <person name="Schlueter A."/>
        </authorList>
    </citation>
    <scope>NUCLEOTIDE SEQUENCE [LARGE SCALE GENOMIC DNA]</scope>
    <source>
        <strain evidence="1">LPU83</strain>
    </source>
</reference>
<accession>W6RFE3</accession>